<dbReference type="SUPFAM" id="SSF69618">
    <property type="entry name" value="HemD-like"/>
    <property type="match status" value="1"/>
</dbReference>
<dbReference type="PANTHER" id="PTHR45790:SF3">
    <property type="entry name" value="S-ADENOSYL-L-METHIONINE-DEPENDENT UROPORPHYRINOGEN III METHYLTRANSFERASE, CHLOROPLASTIC"/>
    <property type="match status" value="1"/>
</dbReference>
<dbReference type="Pfam" id="PF02602">
    <property type="entry name" value="HEM4"/>
    <property type="match status" value="1"/>
</dbReference>
<dbReference type="InterPro" id="IPR050161">
    <property type="entry name" value="Siro_Cobalamin_biosynth"/>
</dbReference>
<proteinExistence type="predicted"/>
<dbReference type="Gene3D" id="3.40.50.10090">
    <property type="match status" value="2"/>
</dbReference>
<dbReference type="Gene3D" id="3.30.950.10">
    <property type="entry name" value="Methyltransferase, Cobalt-precorrin-4 Transmethylase, Domain 2"/>
    <property type="match status" value="1"/>
</dbReference>
<dbReference type="GO" id="GO:0004852">
    <property type="term" value="F:uroporphyrinogen-III synthase activity"/>
    <property type="evidence" value="ECO:0007669"/>
    <property type="project" value="InterPro"/>
</dbReference>
<evidence type="ECO:0000259" key="3">
    <source>
        <dbReference type="Pfam" id="PF02602"/>
    </source>
</evidence>
<dbReference type="AlphaFoldDB" id="A0A0F9JRZ9"/>
<keyword evidence="1" id="KW-0627">Porphyrin biosynthesis</keyword>
<evidence type="ECO:0008006" key="5">
    <source>
        <dbReference type="Google" id="ProtNLM"/>
    </source>
</evidence>
<dbReference type="GO" id="GO:0019354">
    <property type="term" value="P:siroheme biosynthetic process"/>
    <property type="evidence" value="ECO:0007669"/>
    <property type="project" value="TreeGrafter"/>
</dbReference>
<dbReference type="GO" id="GO:0004851">
    <property type="term" value="F:uroporphyrin-III C-methyltransferase activity"/>
    <property type="evidence" value="ECO:0007669"/>
    <property type="project" value="TreeGrafter"/>
</dbReference>
<evidence type="ECO:0000313" key="4">
    <source>
        <dbReference type="EMBL" id="KKM08356.1"/>
    </source>
</evidence>
<feature type="non-terminal residue" evidence="4">
    <location>
        <position position="1"/>
    </location>
</feature>
<dbReference type="PANTHER" id="PTHR45790">
    <property type="entry name" value="SIROHEME SYNTHASE-RELATED"/>
    <property type="match status" value="1"/>
</dbReference>
<organism evidence="4">
    <name type="scientific">marine sediment metagenome</name>
    <dbReference type="NCBI Taxonomy" id="412755"/>
    <lineage>
        <taxon>unclassified sequences</taxon>
        <taxon>metagenomes</taxon>
        <taxon>ecological metagenomes</taxon>
    </lineage>
</organism>
<reference evidence="4" key="1">
    <citation type="journal article" date="2015" name="Nature">
        <title>Complex archaea that bridge the gap between prokaryotes and eukaryotes.</title>
        <authorList>
            <person name="Spang A."/>
            <person name="Saw J.H."/>
            <person name="Jorgensen S.L."/>
            <person name="Zaremba-Niedzwiedzka K."/>
            <person name="Martijn J."/>
            <person name="Lind A.E."/>
            <person name="van Eijk R."/>
            <person name="Schleper C."/>
            <person name="Guy L."/>
            <person name="Ettema T.J."/>
        </authorList>
    </citation>
    <scope>NUCLEOTIDE SEQUENCE</scope>
</reference>
<comment type="caution">
    <text evidence="4">The sequence shown here is derived from an EMBL/GenBank/DDBJ whole genome shotgun (WGS) entry which is preliminary data.</text>
</comment>
<dbReference type="InterPro" id="IPR014776">
    <property type="entry name" value="4pyrrole_Mease_sub2"/>
</dbReference>
<feature type="domain" description="Tetrapyrrole methylase" evidence="2">
    <location>
        <begin position="17"/>
        <end position="84"/>
    </location>
</feature>
<dbReference type="InterPro" id="IPR000878">
    <property type="entry name" value="4pyrrol_Mease"/>
</dbReference>
<dbReference type="InterPro" id="IPR036108">
    <property type="entry name" value="4pyrrol_syn_uPrphyn_synt_sf"/>
</dbReference>
<accession>A0A0F9JRZ9</accession>
<evidence type="ECO:0000259" key="2">
    <source>
        <dbReference type="Pfam" id="PF00590"/>
    </source>
</evidence>
<dbReference type="InterPro" id="IPR035996">
    <property type="entry name" value="4pyrrol_Methylase_sf"/>
</dbReference>
<evidence type="ECO:0000256" key="1">
    <source>
        <dbReference type="ARBA" id="ARBA00023244"/>
    </source>
</evidence>
<dbReference type="InterPro" id="IPR003754">
    <property type="entry name" value="4pyrrol_synth_uPrphyn_synth"/>
</dbReference>
<dbReference type="FunFam" id="3.30.950.10:FF:000001">
    <property type="entry name" value="Siroheme synthase"/>
    <property type="match status" value="1"/>
</dbReference>
<gene>
    <name evidence="4" type="ORF">LCGC14_1724610</name>
</gene>
<dbReference type="SUPFAM" id="SSF53790">
    <property type="entry name" value="Tetrapyrrole methylase"/>
    <property type="match status" value="1"/>
</dbReference>
<feature type="domain" description="Tetrapyrrole biosynthesis uroporphyrinogen III synthase" evidence="3">
    <location>
        <begin position="135"/>
        <end position="365"/>
    </location>
</feature>
<dbReference type="CDD" id="cd06578">
    <property type="entry name" value="HemD"/>
    <property type="match status" value="1"/>
</dbReference>
<protein>
    <recommendedName>
        <fullName evidence="5">Tetrapyrrole biosynthesis uroporphyrinogen III synthase domain-containing protein</fullName>
    </recommendedName>
</protein>
<sequence length="389" mass="43108">HRKYSSTFAVIPGYEDVTKKESTIDWSKLATGVDTLVFLMAVKNLPQLTAKLIEHGRPADTPVAVVRWGTRADQITLVSTLEKIAEDVRAKDIRPPAVMVVGEVVKLRDSLNWYEKKPLFGVRVLSTRESIAGFERLEDMGAEVMAFPTIKIVDPEDFGPLDCAIRAIADGSRVPHWLVLTSANAVERFFARHFKLGFDVRDLKGIRVCAVGAKTAAKIESRGIRVDIVPEKFNAEGLTEAIAKEHGGRLDGIRFLMPRAEKGRDIFPDAVRKLGGEIDVPAAYRAVRPLRRPRRLMRFLREGKISVATFTSGATFTNFMDMVDGACDLLKDVAIAVMGPVTKKAVEDAGLKVDIMPERATMEALSDEIIRWAEDGKPTLPKRCITEEP</sequence>
<dbReference type="EMBL" id="LAZR01015569">
    <property type="protein sequence ID" value="KKM08356.1"/>
    <property type="molecule type" value="Genomic_DNA"/>
</dbReference>
<name>A0A0F9JRZ9_9ZZZZ</name>
<dbReference type="Pfam" id="PF00590">
    <property type="entry name" value="TP_methylase"/>
    <property type="match status" value="1"/>
</dbReference>